<dbReference type="PANTHER" id="PTHR30576">
    <property type="entry name" value="COLANIC BIOSYNTHESIS UDP-GLUCOSE LIPID CARRIER TRANSFERASE"/>
    <property type="match status" value="1"/>
</dbReference>
<reference evidence="9 10" key="1">
    <citation type="submission" date="2016-04" db="EMBL/GenBank/DDBJ databases">
        <title>Complete Genome Sequence of Halotalea alkalilenta IHB B 13600.</title>
        <authorList>
            <person name="Swarnkar M.K."/>
            <person name="Sharma A."/>
            <person name="Kaushal K."/>
            <person name="Soni R."/>
            <person name="Rana S."/>
            <person name="Singh A.K."/>
            <person name="Gulati A."/>
        </authorList>
    </citation>
    <scope>NUCLEOTIDE SEQUENCE [LARGE SCALE GENOMIC DNA]</scope>
    <source>
        <strain evidence="9 10">IHB B 13600</strain>
    </source>
</reference>
<feature type="transmembrane region" description="Helical" evidence="7">
    <location>
        <begin position="47"/>
        <end position="65"/>
    </location>
</feature>
<evidence type="ECO:0000259" key="8">
    <source>
        <dbReference type="Pfam" id="PF02397"/>
    </source>
</evidence>
<keyword evidence="6 7" id="KW-0472">Membrane</keyword>
<feature type="transmembrane region" description="Helical" evidence="7">
    <location>
        <begin position="12"/>
        <end position="35"/>
    </location>
</feature>
<dbReference type="STRING" id="376489.A5892_13735"/>
<keyword evidence="4 7" id="KW-0812">Transmembrane</keyword>
<dbReference type="NCBIfam" id="TIGR03023">
    <property type="entry name" value="WcaJ_sugtrans"/>
    <property type="match status" value="1"/>
</dbReference>
<proteinExistence type="inferred from homology"/>
<organism evidence="9 10">
    <name type="scientific">Halotalea alkalilenta</name>
    <dbReference type="NCBI Taxonomy" id="376489"/>
    <lineage>
        <taxon>Bacteria</taxon>
        <taxon>Pseudomonadati</taxon>
        <taxon>Pseudomonadota</taxon>
        <taxon>Gammaproteobacteria</taxon>
        <taxon>Oceanospirillales</taxon>
        <taxon>Halomonadaceae</taxon>
        <taxon>Halotalea</taxon>
    </lineage>
</organism>
<feature type="domain" description="Bacterial sugar transferase" evidence="8">
    <location>
        <begin position="270"/>
        <end position="453"/>
    </location>
</feature>
<dbReference type="GO" id="GO:0016020">
    <property type="term" value="C:membrane"/>
    <property type="evidence" value="ECO:0007669"/>
    <property type="project" value="UniProtKB-SubCell"/>
</dbReference>
<evidence type="ECO:0000256" key="1">
    <source>
        <dbReference type="ARBA" id="ARBA00004141"/>
    </source>
</evidence>
<dbReference type="Pfam" id="PF02397">
    <property type="entry name" value="Bac_transf"/>
    <property type="match status" value="1"/>
</dbReference>
<evidence type="ECO:0000256" key="2">
    <source>
        <dbReference type="ARBA" id="ARBA00006464"/>
    </source>
</evidence>
<dbReference type="GO" id="GO:0089702">
    <property type="term" value="F:undecaprenyl-phosphate glucose phosphotransferase activity"/>
    <property type="evidence" value="ECO:0007669"/>
    <property type="project" value="TreeGrafter"/>
</dbReference>
<dbReference type="KEGG" id="haa:A5892_13735"/>
<dbReference type="PANTHER" id="PTHR30576:SF21">
    <property type="entry name" value="UDP-GLUCOSE:UNDECAPRENYL-PHOSPHATE GLUCOSE-1-PHOSPHATE TRANSFERASE"/>
    <property type="match status" value="1"/>
</dbReference>
<name>A0A172YGI8_9GAMM</name>
<evidence type="ECO:0000313" key="9">
    <source>
        <dbReference type="EMBL" id="ANF58400.1"/>
    </source>
</evidence>
<dbReference type="InterPro" id="IPR017473">
    <property type="entry name" value="Undecaprenyl-P_gluc_Ptfrase"/>
</dbReference>
<accession>A0A172YGI8</accession>
<keyword evidence="3 9" id="KW-0808">Transferase</keyword>
<feature type="transmembrane region" description="Helical" evidence="7">
    <location>
        <begin position="275"/>
        <end position="296"/>
    </location>
</feature>
<evidence type="ECO:0000256" key="5">
    <source>
        <dbReference type="ARBA" id="ARBA00022989"/>
    </source>
</evidence>
<comment type="subcellular location">
    <subcellularLocation>
        <location evidence="1">Membrane</location>
        <topology evidence="1">Multi-pass membrane protein</topology>
    </subcellularLocation>
</comment>
<dbReference type="InterPro" id="IPR003362">
    <property type="entry name" value="Bact_transf"/>
</dbReference>
<protein>
    <submittedName>
        <fullName evidence="9">Undecaprenyl-phosphate glucose phosphotransferase</fullName>
    </submittedName>
</protein>
<keyword evidence="10" id="KW-1185">Reference proteome</keyword>
<evidence type="ECO:0000256" key="6">
    <source>
        <dbReference type="ARBA" id="ARBA00023136"/>
    </source>
</evidence>
<comment type="similarity">
    <text evidence="2">Belongs to the bacterial sugar transferase family.</text>
</comment>
<evidence type="ECO:0000313" key="10">
    <source>
        <dbReference type="Proteomes" id="UP000077875"/>
    </source>
</evidence>
<keyword evidence="5 7" id="KW-1133">Transmembrane helix</keyword>
<feature type="transmembrane region" description="Helical" evidence="7">
    <location>
        <begin position="77"/>
        <end position="100"/>
    </location>
</feature>
<dbReference type="Proteomes" id="UP000077875">
    <property type="component" value="Chromosome"/>
</dbReference>
<gene>
    <name evidence="9" type="ORF">A5892_13735</name>
</gene>
<evidence type="ECO:0000256" key="4">
    <source>
        <dbReference type="ARBA" id="ARBA00022692"/>
    </source>
</evidence>
<dbReference type="Pfam" id="PF13727">
    <property type="entry name" value="CoA_binding_3"/>
    <property type="match status" value="1"/>
</dbReference>
<dbReference type="NCBIfam" id="TIGR03025">
    <property type="entry name" value="EPS_sugtrans"/>
    <property type="match status" value="1"/>
</dbReference>
<dbReference type="EMBL" id="CP015243">
    <property type="protein sequence ID" value="ANF58400.1"/>
    <property type="molecule type" value="Genomic_DNA"/>
</dbReference>
<evidence type="ECO:0000256" key="3">
    <source>
        <dbReference type="ARBA" id="ARBA00022679"/>
    </source>
</evidence>
<sequence length="461" mass="53059">MRARLINGWIERIPLHVVAPVYDIIVMVFAGWLAWALRFGQMEVRDRYTLAISVMILLILILNSYGENYARWQSKRLGHLIFNLFLVWTAATLIISSMLYFLDFSSEYSRLWIVSTLWISFFLAVAGRIVARVWLARYRLSGSVRRKIFLVGPGPVLLATARHMRREQVAGYSIAGYQRMKGEPMQRELDHLARRVEATKADEVWICMPLNMGDTIKEITFTLRHLTADIRFFPELSDLPLLNHRVSEVVGLYSIDLSTSPMLGKARIAKRLEDFWIGLAICILIAPVCLLIALAIKLTSPGPVIFKQYRTGINGKRFKVYKFRSMRVHEEHDGQVTQAMKGDARITPIGAFLRKTSLDELPQFFNVLQGRMSIVGPRPHALAHNEHYKALVESYMKRHKVKPGITGWAQVSGFRGETDTLEKMQMRVKFDLWYIENWSLALDIKIIFLTFFKGFVGKNAY</sequence>
<dbReference type="RefSeq" id="WP_064123283.1">
    <property type="nucleotide sequence ID" value="NZ_CP015243.1"/>
</dbReference>
<evidence type="ECO:0000256" key="7">
    <source>
        <dbReference type="SAM" id="Phobius"/>
    </source>
</evidence>
<feature type="transmembrane region" description="Helical" evidence="7">
    <location>
        <begin position="112"/>
        <end position="135"/>
    </location>
</feature>
<dbReference type="GO" id="GO:0009242">
    <property type="term" value="P:colanic acid biosynthetic process"/>
    <property type="evidence" value="ECO:0007669"/>
    <property type="project" value="TreeGrafter"/>
</dbReference>
<dbReference type="InterPro" id="IPR017475">
    <property type="entry name" value="EPS_sugar_tfrase"/>
</dbReference>
<dbReference type="AlphaFoldDB" id="A0A172YGI8"/>